<protein>
    <submittedName>
        <fullName evidence="4">Efflux transporter outer membrane subunit</fullName>
    </submittedName>
</protein>
<keyword evidence="3" id="KW-0175">Coiled coil</keyword>
<dbReference type="NCBIfam" id="TIGR01845">
    <property type="entry name" value="outer_NodT"/>
    <property type="match status" value="1"/>
</dbReference>
<dbReference type="InterPro" id="IPR010131">
    <property type="entry name" value="MdtP/NodT-like"/>
</dbReference>
<dbReference type="Gene3D" id="2.20.200.10">
    <property type="entry name" value="Outer membrane efflux proteins (OEP)"/>
    <property type="match status" value="1"/>
</dbReference>
<dbReference type="Gene3D" id="1.20.1600.10">
    <property type="entry name" value="Outer membrane efflux proteins (OEP)"/>
    <property type="match status" value="1"/>
</dbReference>
<dbReference type="GO" id="GO:0005886">
    <property type="term" value="C:plasma membrane"/>
    <property type="evidence" value="ECO:0007669"/>
    <property type="project" value="UniProtKB-SubCell"/>
</dbReference>
<organism evidence="4 5">
    <name type="scientific">Xanthocytophaga agilis</name>
    <dbReference type="NCBI Taxonomy" id="3048010"/>
    <lineage>
        <taxon>Bacteria</taxon>
        <taxon>Pseudomonadati</taxon>
        <taxon>Bacteroidota</taxon>
        <taxon>Cytophagia</taxon>
        <taxon>Cytophagales</taxon>
        <taxon>Rhodocytophagaceae</taxon>
        <taxon>Xanthocytophaga</taxon>
    </lineage>
</organism>
<gene>
    <name evidence="4" type="ORF">QNI22_06230</name>
</gene>
<proteinExistence type="inferred from homology"/>
<evidence type="ECO:0000313" key="5">
    <source>
        <dbReference type="Proteomes" id="UP001232063"/>
    </source>
</evidence>
<comment type="subcellular location">
    <subcellularLocation>
        <location evidence="2">Cell membrane</location>
        <topology evidence="2">Lipid-anchor</topology>
    </subcellularLocation>
</comment>
<dbReference type="PANTHER" id="PTHR30203:SF33">
    <property type="entry name" value="BLR4455 PROTEIN"/>
    <property type="match status" value="1"/>
</dbReference>
<dbReference type="RefSeq" id="WP_314509751.1">
    <property type="nucleotide sequence ID" value="NZ_JASJOU010000001.1"/>
</dbReference>
<name>A0AAE3R272_9BACT</name>
<comment type="similarity">
    <text evidence="1 2">Belongs to the outer membrane factor (OMF) (TC 1.B.17) family.</text>
</comment>
<dbReference type="InterPro" id="IPR003423">
    <property type="entry name" value="OMP_efflux"/>
</dbReference>
<evidence type="ECO:0000256" key="3">
    <source>
        <dbReference type="SAM" id="Coils"/>
    </source>
</evidence>
<dbReference type="GO" id="GO:0015562">
    <property type="term" value="F:efflux transmembrane transporter activity"/>
    <property type="evidence" value="ECO:0007669"/>
    <property type="project" value="InterPro"/>
</dbReference>
<evidence type="ECO:0000256" key="1">
    <source>
        <dbReference type="ARBA" id="ARBA00007613"/>
    </source>
</evidence>
<keyword evidence="2" id="KW-0449">Lipoprotein</keyword>
<comment type="caution">
    <text evidence="4">The sequence shown here is derived from an EMBL/GenBank/DDBJ whole genome shotgun (WGS) entry which is preliminary data.</text>
</comment>
<dbReference type="SUPFAM" id="SSF56954">
    <property type="entry name" value="Outer membrane efflux proteins (OEP)"/>
    <property type="match status" value="1"/>
</dbReference>
<accession>A0AAE3R272</accession>
<keyword evidence="2" id="KW-0472">Membrane</keyword>
<dbReference type="AlphaFoldDB" id="A0AAE3R272"/>
<sequence length="474" mass="52333">MKNKYKRTSQSLLYVAGLWLLLWVAGCKAGKDYQRPSVALPAQFHTVAATDSSIVDISWNQLFPDPVLRQWIDKALTQNYDMQLAIKRVETAEAYVKQSRVALLPAVNAQVAASSTTPSKNSLNGLSLENFLGRNHLEDYTAQLTLSWELDIWGKIRRQNEAVRATYLQSAEASRAVKTRLIANVSQNYFNLLMLEQQLEVARQNKLLSDTIVQMMQLQKTAGEVTELAVQQTQSQAQAAALLVSQLEQEITIQENALHILAGELPGTPVAHSRLNDFQLWTDVKTGIPAQVISKRPDVRASEMELVAANARVGAAQANRYPTLNITAAGGVNAFQASEWFVVPGSLFGTVAGGIAQPVFQRRALKTQLEVARIQSQESELRFRQTVLNAVGEVSNALVRIEKLQEQQQIASNRVEIQRGAIQNAQALFKSGIANYLEVITAQSNGLQARLDQASIKRQQLDAMVELYRSLGGG</sequence>
<keyword evidence="2" id="KW-0812">Transmembrane</keyword>
<dbReference type="PROSITE" id="PS51257">
    <property type="entry name" value="PROKAR_LIPOPROTEIN"/>
    <property type="match status" value="1"/>
</dbReference>
<keyword evidence="2" id="KW-0564">Palmitate</keyword>
<evidence type="ECO:0000313" key="4">
    <source>
        <dbReference type="EMBL" id="MDJ1500232.1"/>
    </source>
</evidence>
<feature type="coiled-coil region" evidence="3">
    <location>
        <begin position="230"/>
        <end position="264"/>
    </location>
</feature>
<dbReference type="Proteomes" id="UP001232063">
    <property type="component" value="Unassembled WGS sequence"/>
</dbReference>
<dbReference type="PANTHER" id="PTHR30203">
    <property type="entry name" value="OUTER MEMBRANE CATION EFFLUX PROTEIN"/>
    <property type="match status" value="1"/>
</dbReference>
<keyword evidence="2" id="KW-1134">Transmembrane beta strand</keyword>
<dbReference type="Pfam" id="PF02321">
    <property type="entry name" value="OEP"/>
    <property type="match status" value="2"/>
</dbReference>
<dbReference type="EMBL" id="JASJOU010000001">
    <property type="protein sequence ID" value="MDJ1500232.1"/>
    <property type="molecule type" value="Genomic_DNA"/>
</dbReference>
<keyword evidence="5" id="KW-1185">Reference proteome</keyword>
<evidence type="ECO:0000256" key="2">
    <source>
        <dbReference type="RuleBase" id="RU362097"/>
    </source>
</evidence>
<reference evidence="4" key="1">
    <citation type="submission" date="2023-05" db="EMBL/GenBank/DDBJ databases">
        <authorList>
            <person name="Zhang X."/>
        </authorList>
    </citation>
    <scope>NUCLEOTIDE SEQUENCE</scope>
    <source>
        <strain evidence="4">BD1B2-1</strain>
    </source>
</reference>